<dbReference type="InterPro" id="IPR012337">
    <property type="entry name" value="RNaseH-like_sf"/>
</dbReference>
<dbReference type="AlphaFoldDB" id="A0A7T4PTJ1"/>
<proteinExistence type="inferred from homology"/>
<evidence type="ECO:0000256" key="3">
    <source>
        <dbReference type="ARBA" id="ARBA00023125"/>
    </source>
</evidence>
<accession>A0A7T4PTJ1</accession>
<dbReference type="PANTHER" id="PTHR35004:SF7">
    <property type="entry name" value="INTEGRASE PROTEIN"/>
    <property type="match status" value="1"/>
</dbReference>
<dbReference type="Pfam" id="PF22483">
    <property type="entry name" value="Mu-transpos_C_2"/>
    <property type="match status" value="1"/>
</dbReference>
<evidence type="ECO:0000256" key="2">
    <source>
        <dbReference type="ARBA" id="ARBA00022578"/>
    </source>
</evidence>
<dbReference type="InterPro" id="IPR001584">
    <property type="entry name" value="Integrase_cat-core"/>
</dbReference>
<dbReference type="PANTHER" id="PTHR35004">
    <property type="entry name" value="TRANSPOSASE RV3428C-RELATED"/>
    <property type="match status" value="1"/>
</dbReference>
<evidence type="ECO:0000313" key="8">
    <source>
        <dbReference type="Proteomes" id="UP000640299"/>
    </source>
</evidence>
<dbReference type="GO" id="GO:0015074">
    <property type="term" value="P:DNA integration"/>
    <property type="evidence" value="ECO:0007669"/>
    <property type="project" value="InterPro"/>
</dbReference>
<feature type="domain" description="Integrase catalytic" evidence="6">
    <location>
        <begin position="139"/>
        <end position="314"/>
    </location>
</feature>
<dbReference type="InterPro" id="IPR017894">
    <property type="entry name" value="HTH_IS21_transposase_type"/>
</dbReference>
<dbReference type="PROSITE" id="PS50531">
    <property type="entry name" value="HTH_IS21"/>
    <property type="match status" value="1"/>
</dbReference>
<dbReference type="GO" id="GO:0032196">
    <property type="term" value="P:transposition"/>
    <property type="evidence" value="ECO:0007669"/>
    <property type="project" value="UniProtKB-KW"/>
</dbReference>
<evidence type="ECO:0000259" key="6">
    <source>
        <dbReference type="PROSITE" id="PS50994"/>
    </source>
</evidence>
<evidence type="ECO:0000259" key="5">
    <source>
        <dbReference type="PROSITE" id="PS50531"/>
    </source>
</evidence>
<dbReference type="RefSeq" id="WP_196980633.1">
    <property type="nucleotide sequence ID" value="NZ_CP065960.1"/>
</dbReference>
<dbReference type="SUPFAM" id="SSF53098">
    <property type="entry name" value="Ribonuclease H-like"/>
    <property type="match status" value="1"/>
</dbReference>
<dbReference type="PROSITE" id="PS50994">
    <property type="entry name" value="INTEGRASE"/>
    <property type="match status" value="1"/>
</dbReference>
<dbReference type="InterPro" id="IPR054353">
    <property type="entry name" value="IstA-like_C"/>
</dbReference>
<dbReference type="InterPro" id="IPR036397">
    <property type="entry name" value="RNaseH_sf"/>
</dbReference>
<dbReference type="NCBIfam" id="NF033546">
    <property type="entry name" value="transpos_IS21"/>
    <property type="match status" value="1"/>
</dbReference>
<dbReference type="Proteomes" id="UP000640299">
    <property type="component" value="Chromosome"/>
</dbReference>
<reference evidence="7" key="1">
    <citation type="submission" date="2021-02" db="EMBL/GenBank/DDBJ databases">
        <title>cfr and optrA-positive Staphylococcus spp.</title>
        <authorList>
            <person name="Chen L."/>
        </authorList>
    </citation>
    <scope>NUCLEOTIDE SEQUENCE</scope>
    <source>
        <strain evidence="7">GDQ20D70P</strain>
    </source>
</reference>
<dbReference type="GO" id="GO:0003677">
    <property type="term" value="F:DNA binding"/>
    <property type="evidence" value="ECO:0007669"/>
    <property type="project" value="UniProtKB-KW"/>
</dbReference>
<comment type="similarity">
    <text evidence="1">Belongs to the transposase IS21/IS408/IS1162 family.</text>
</comment>
<feature type="domain" description="HTH IS21-type" evidence="5">
    <location>
        <begin position="20"/>
        <end position="79"/>
    </location>
</feature>
<name>A0A7T4PTJ1_MAMSC</name>
<dbReference type="GO" id="GO:0006310">
    <property type="term" value="P:DNA recombination"/>
    <property type="evidence" value="ECO:0007669"/>
    <property type="project" value="UniProtKB-KW"/>
</dbReference>
<gene>
    <name evidence="7" type="primary">istA</name>
    <name evidence="7" type="ORF">JRU67_09510</name>
</gene>
<evidence type="ECO:0000256" key="4">
    <source>
        <dbReference type="ARBA" id="ARBA00023172"/>
    </source>
</evidence>
<keyword evidence="4" id="KW-0233">DNA recombination</keyword>
<evidence type="ECO:0000256" key="1">
    <source>
        <dbReference type="ARBA" id="ARBA00009277"/>
    </source>
</evidence>
<dbReference type="Gene3D" id="3.30.420.10">
    <property type="entry name" value="Ribonuclease H-like superfamily/Ribonuclease H"/>
    <property type="match status" value="1"/>
</dbReference>
<evidence type="ECO:0000313" key="7">
    <source>
        <dbReference type="EMBL" id="QRN90297.1"/>
    </source>
</evidence>
<keyword evidence="3" id="KW-0238">DNA-binding</keyword>
<organism evidence="7 8">
    <name type="scientific">Mammaliicoccus sciuri</name>
    <name type="common">Staphylococcus sciuri</name>
    <dbReference type="NCBI Taxonomy" id="1296"/>
    <lineage>
        <taxon>Bacteria</taxon>
        <taxon>Bacillati</taxon>
        <taxon>Bacillota</taxon>
        <taxon>Bacilli</taxon>
        <taxon>Bacillales</taxon>
        <taxon>Staphylococcaceae</taxon>
        <taxon>Mammaliicoccus</taxon>
    </lineage>
</organism>
<protein>
    <submittedName>
        <fullName evidence="7">IS21 family transposase</fullName>
    </submittedName>
</protein>
<keyword evidence="2" id="KW-0815">Transposition</keyword>
<dbReference type="EMBL" id="CP069389">
    <property type="protein sequence ID" value="QRN90297.1"/>
    <property type="molecule type" value="Genomic_DNA"/>
</dbReference>
<sequence length="428" mass="50360">MKLSLNIKKDFKVKSLEDLADFKIIMESLKMKINKSEVARQMGVDRRTVDKYLNGYLPSKKRNRFSLIDNYYEEIKRLLSDECEQKFYYKRILWQYLKDNHGLECAYSTFRAYITRHEELNVYFKKGKHKLSPSGTTRFETSPGYQAQFDWKEDIRFRTKDNQEVSLNIGVLLLSYSRFKIMQVTMSKSSEVLHNLLVNAFETIEGVPKELITDNMKTVMTQPRTEYSSGQINRRFKQFADDFGFKVRPCVAGRPRTKGKVESIMKILDEIHAYQGELYLNEIPSFISNLNDRLNYSVHVGTGKIPIIELEKEKSPLQTLPHVHVRNSYKVKHKYLKVNRSNMITYQTNQYSVPAKYCGKTVEVQIYDQILHVYYNTKLIVEHPITRRKLNYEKQHYLETLAISCGNHDDINQIALDNLKTIGELYDE</sequence>